<evidence type="ECO:0000256" key="1">
    <source>
        <dbReference type="SAM" id="SignalP"/>
    </source>
</evidence>
<keyword evidence="1" id="KW-0732">Signal</keyword>
<accession>A0A2X0MCR4</accession>
<protein>
    <submittedName>
        <fullName evidence="2">BQ5605_C008g05356 protein</fullName>
    </submittedName>
</protein>
<reference evidence="2 3" key="1">
    <citation type="submission" date="2016-11" db="EMBL/GenBank/DDBJ databases">
        <authorList>
            <person name="Jaros S."/>
            <person name="Januszkiewicz K."/>
            <person name="Wedrychowicz H."/>
        </authorList>
    </citation>
    <scope>NUCLEOTIDE SEQUENCE [LARGE SCALE GENOMIC DNA]</scope>
</reference>
<feature type="signal peptide" evidence="1">
    <location>
        <begin position="1"/>
        <end position="21"/>
    </location>
</feature>
<organism evidence="2 3">
    <name type="scientific">Microbotryum silenes-dioicae</name>
    <dbReference type="NCBI Taxonomy" id="796604"/>
    <lineage>
        <taxon>Eukaryota</taxon>
        <taxon>Fungi</taxon>
        <taxon>Dikarya</taxon>
        <taxon>Basidiomycota</taxon>
        <taxon>Pucciniomycotina</taxon>
        <taxon>Microbotryomycetes</taxon>
        <taxon>Microbotryales</taxon>
        <taxon>Microbotryaceae</taxon>
        <taxon>Microbotryum</taxon>
    </lineage>
</organism>
<feature type="chain" id="PRO_5016095297" evidence="1">
    <location>
        <begin position="22"/>
        <end position="164"/>
    </location>
</feature>
<proteinExistence type="predicted"/>
<evidence type="ECO:0000313" key="2">
    <source>
        <dbReference type="EMBL" id="SGY80320.1"/>
    </source>
</evidence>
<dbReference type="EMBL" id="FQNC01000048">
    <property type="protein sequence ID" value="SGY80320.1"/>
    <property type="molecule type" value="Genomic_DNA"/>
</dbReference>
<sequence>MLFKLPTFALTLALLSAQIQALGPPRLTNVGTLVFPSQGQIVRVGDLLPLEYQLDVAAPGPAYKFQLQHLDGREISTFATGIVADNSTATIAAQFLVPRPNNMTHKSDPIDAILAVLQYAPVEDAKHRFSYQVVQQLFPNINHPPFQDLDLSHFSQFHIPYSQT</sequence>
<dbReference type="Proteomes" id="UP000249464">
    <property type="component" value="Unassembled WGS sequence"/>
</dbReference>
<dbReference type="AlphaFoldDB" id="A0A2X0MCR4"/>
<keyword evidence="3" id="KW-1185">Reference proteome</keyword>
<evidence type="ECO:0000313" key="3">
    <source>
        <dbReference type="Proteomes" id="UP000249464"/>
    </source>
</evidence>
<name>A0A2X0MCR4_9BASI</name>
<gene>
    <name evidence="2" type="primary">BQ5605_C008g05356</name>
    <name evidence="2" type="ORF">BQ5605_C008G05356</name>
</gene>